<reference evidence="2" key="2">
    <citation type="submission" date="2020-11" db="EMBL/GenBank/DDBJ databases">
        <authorList>
            <person name="McCartney M.A."/>
            <person name="Auch B."/>
            <person name="Kono T."/>
            <person name="Mallez S."/>
            <person name="Becker A."/>
            <person name="Gohl D.M."/>
            <person name="Silverstein K.A.T."/>
            <person name="Koren S."/>
            <person name="Bechman K.B."/>
            <person name="Herman A."/>
            <person name="Abrahante J.E."/>
            <person name="Garbe J."/>
        </authorList>
    </citation>
    <scope>NUCLEOTIDE SEQUENCE</scope>
    <source>
        <strain evidence="2">Duluth1</strain>
        <tissue evidence="2">Whole animal</tissue>
    </source>
</reference>
<organism evidence="2 3">
    <name type="scientific">Dreissena polymorpha</name>
    <name type="common">Zebra mussel</name>
    <name type="synonym">Mytilus polymorpha</name>
    <dbReference type="NCBI Taxonomy" id="45954"/>
    <lineage>
        <taxon>Eukaryota</taxon>
        <taxon>Metazoa</taxon>
        <taxon>Spiralia</taxon>
        <taxon>Lophotrochozoa</taxon>
        <taxon>Mollusca</taxon>
        <taxon>Bivalvia</taxon>
        <taxon>Autobranchia</taxon>
        <taxon>Heteroconchia</taxon>
        <taxon>Euheterodonta</taxon>
        <taxon>Imparidentia</taxon>
        <taxon>Neoheterodontei</taxon>
        <taxon>Myida</taxon>
        <taxon>Dreissenoidea</taxon>
        <taxon>Dreissenidae</taxon>
        <taxon>Dreissena</taxon>
    </lineage>
</organism>
<sequence length="173" mass="19391">MGQAYKFSIPTGENCADYRNRYVTFALGFSWRGPLAYGVNLKVSEPEHNRFQNIDVKKTEMGNVQKLHESFPKVNTTEGYDITDKKVQAEDYAQTSTVFSTNTVPTSFDASVPHTSNEKDPCKIATETVVYSRVNTSAEDDINSTSFAVTEGKTDLRPKTAPKKLKKKKSPRH</sequence>
<dbReference type="Proteomes" id="UP000828390">
    <property type="component" value="Unassembled WGS sequence"/>
</dbReference>
<evidence type="ECO:0000313" key="3">
    <source>
        <dbReference type="Proteomes" id="UP000828390"/>
    </source>
</evidence>
<protein>
    <submittedName>
        <fullName evidence="2">Uncharacterized protein</fullName>
    </submittedName>
</protein>
<evidence type="ECO:0000313" key="2">
    <source>
        <dbReference type="EMBL" id="KAH3700818.1"/>
    </source>
</evidence>
<accession>A0A9D4BMU6</accession>
<dbReference type="EMBL" id="JAIWYP010000015">
    <property type="protein sequence ID" value="KAH3700818.1"/>
    <property type="molecule type" value="Genomic_DNA"/>
</dbReference>
<name>A0A9D4BMU6_DREPO</name>
<dbReference type="AlphaFoldDB" id="A0A9D4BMU6"/>
<gene>
    <name evidence="2" type="ORF">DPMN_075798</name>
</gene>
<proteinExistence type="predicted"/>
<reference evidence="2" key="1">
    <citation type="journal article" date="2019" name="bioRxiv">
        <title>The Genome of the Zebra Mussel, Dreissena polymorpha: A Resource for Invasive Species Research.</title>
        <authorList>
            <person name="McCartney M.A."/>
            <person name="Auch B."/>
            <person name="Kono T."/>
            <person name="Mallez S."/>
            <person name="Zhang Y."/>
            <person name="Obille A."/>
            <person name="Becker A."/>
            <person name="Abrahante J.E."/>
            <person name="Garbe J."/>
            <person name="Badalamenti J.P."/>
            <person name="Herman A."/>
            <person name="Mangelson H."/>
            <person name="Liachko I."/>
            <person name="Sullivan S."/>
            <person name="Sone E.D."/>
            <person name="Koren S."/>
            <person name="Silverstein K.A.T."/>
            <person name="Beckman K.B."/>
            <person name="Gohl D.M."/>
        </authorList>
    </citation>
    <scope>NUCLEOTIDE SEQUENCE</scope>
    <source>
        <strain evidence="2">Duluth1</strain>
        <tissue evidence="2">Whole animal</tissue>
    </source>
</reference>
<evidence type="ECO:0000256" key="1">
    <source>
        <dbReference type="SAM" id="MobiDB-lite"/>
    </source>
</evidence>
<feature type="compositionally biased region" description="Basic residues" evidence="1">
    <location>
        <begin position="160"/>
        <end position="173"/>
    </location>
</feature>
<comment type="caution">
    <text evidence="2">The sequence shown here is derived from an EMBL/GenBank/DDBJ whole genome shotgun (WGS) entry which is preliminary data.</text>
</comment>
<feature type="region of interest" description="Disordered" evidence="1">
    <location>
        <begin position="149"/>
        <end position="173"/>
    </location>
</feature>
<keyword evidence="3" id="KW-1185">Reference proteome</keyword>